<name>A0A8S1XTW4_PAROT</name>
<proteinExistence type="predicted"/>
<gene>
    <name evidence="1" type="ORF">POCTA_138.1.T1330181</name>
</gene>
<keyword evidence="2" id="KW-1185">Reference proteome</keyword>
<dbReference type="EMBL" id="CAJJDP010000134">
    <property type="protein sequence ID" value="CAD8204791.1"/>
    <property type="molecule type" value="Genomic_DNA"/>
</dbReference>
<protein>
    <submittedName>
        <fullName evidence="1">Uncharacterized protein</fullName>
    </submittedName>
</protein>
<organism evidence="1 2">
    <name type="scientific">Paramecium octaurelia</name>
    <dbReference type="NCBI Taxonomy" id="43137"/>
    <lineage>
        <taxon>Eukaryota</taxon>
        <taxon>Sar</taxon>
        <taxon>Alveolata</taxon>
        <taxon>Ciliophora</taxon>
        <taxon>Intramacronucleata</taxon>
        <taxon>Oligohymenophorea</taxon>
        <taxon>Peniculida</taxon>
        <taxon>Parameciidae</taxon>
        <taxon>Paramecium</taxon>
    </lineage>
</organism>
<reference evidence="1" key="1">
    <citation type="submission" date="2021-01" db="EMBL/GenBank/DDBJ databases">
        <authorList>
            <consortium name="Genoscope - CEA"/>
            <person name="William W."/>
        </authorList>
    </citation>
    <scope>NUCLEOTIDE SEQUENCE</scope>
</reference>
<evidence type="ECO:0000313" key="2">
    <source>
        <dbReference type="Proteomes" id="UP000683925"/>
    </source>
</evidence>
<dbReference type="AlphaFoldDB" id="A0A8S1XTW4"/>
<evidence type="ECO:0000313" key="1">
    <source>
        <dbReference type="EMBL" id="CAD8204791.1"/>
    </source>
</evidence>
<accession>A0A8S1XTW4</accession>
<sequence length="163" mass="19701">MCQHQTYTLCLTKAITKSDKKDYQLFRIYFMHKFKIFEIELNLMMDTLLTNKIQIIDKKETYSKINIIQYQEQTNLTNELIIQTEKKSILLIITIGYKLRKKKNCLRRSSDSDQVKCLAIQKRGPHNRKYLTQINSWIHKQKLYNRNFQIQYCFQSQDDLSTF</sequence>
<dbReference type="Proteomes" id="UP000683925">
    <property type="component" value="Unassembled WGS sequence"/>
</dbReference>
<comment type="caution">
    <text evidence="1">The sequence shown here is derived from an EMBL/GenBank/DDBJ whole genome shotgun (WGS) entry which is preliminary data.</text>
</comment>